<feature type="non-terminal residue" evidence="1">
    <location>
        <position position="340"/>
    </location>
</feature>
<dbReference type="AlphaFoldDB" id="A0A0F9H7P9"/>
<reference evidence="1" key="1">
    <citation type="journal article" date="2015" name="Nature">
        <title>Complex archaea that bridge the gap between prokaryotes and eukaryotes.</title>
        <authorList>
            <person name="Spang A."/>
            <person name="Saw J.H."/>
            <person name="Jorgensen S.L."/>
            <person name="Zaremba-Niedzwiedzka K."/>
            <person name="Martijn J."/>
            <person name="Lind A.E."/>
            <person name="van Eijk R."/>
            <person name="Schleper C."/>
            <person name="Guy L."/>
            <person name="Ettema T.J."/>
        </authorList>
    </citation>
    <scope>NUCLEOTIDE SEQUENCE</scope>
</reference>
<protein>
    <submittedName>
        <fullName evidence="1">Uncharacterized protein</fullName>
    </submittedName>
</protein>
<comment type="caution">
    <text evidence="1">The sequence shown here is derived from an EMBL/GenBank/DDBJ whole genome shotgun (WGS) entry which is preliminary data.</text>
</comment>
<name>A0A0F9H7P9_9ZZZZ</name>
<gene>
    <name evidence="1" type="ORF">LCGC14_2032600</name>
</gene>
<evidence type="ECO:0000313" key="1">
    <source>
        <dbReference type="EMBL" id="KKL77665.1"/>
    </source>
</evidence>
<dbReference type="EMBL" id="LAZR01023685">
    <property type="protein sequence ID" value="KKL77665.1"/>
    <property type="molecule type" value="Genomic_DNA"/>
</dbReference>
<sequence length="340" mass="36800">MNIATVRANLTLMLSLDGCTAEISDAELDRAMEQATAALSRFSPREVVYQTVYNLDVTAESFTTDASDDVDVTLGNKPIRFNSETVTNSGATVTYVRDTDYELDYINGAIRTISGGAMSASTSHLITYEMDGVLIDIDTVLTEPIEIQRVDLLTAEEIPVEMEGWSVFGGFLEILNRGDESQRRIIDNTHIRIYYTAHHAEPAASTSGSWPRFLDEVMLIGASGFALLIEMNQRQHAAVVDLATARTRLGSIAAVHTAIGTTITDLMTTEYTAIRTSLVSAKAEFALANIQLDKPIAASAELEDAKTAVDLAPTSIAKVSDIIDEANVIIDKMEALLNGA</sequence>
<accession>A0A0F9H7P9</accession>
<proteinExistence type="predicted"/>
<organism evidence="1">
    <name type="scientific">marine sediment metagenome</name>
    <dbReference type="NCBI Taxonomy" id="412755"/>
    <lineage>
        <taxon>unclassified sequences</taxon>
        <taxon>metagenomes</taxon>
        <taxon>ecological metagenomes</taxon>
    </lineage>
</organism>